<keyword evidence="7 8" id="KW-0472">Membrane</keyword>
<feature type="transmembrane region" description="Helical" evidence="8">
    <location>
        <begin position="6"/>
        <end position="23"/>
    </location>
</feature>
<comment type="subcellular location">
    <subcellularLocation>
        <location evidence="1">Cell membrane</location>
        <topology evidence="1">Multi-pass membrane protein</topology>
    </subcellularLocation>
</comment>
<keyword evidence="3" id="KW-0328">Glycosyltransferase</keyword>
<evidence type="ECO:0000256" key="3">
    <source>
        <dbReference type="ARBA" id="ARBA00022676"/>
    </source>
</evidence>
<gene>
    <name evidence="10" type="ORF">COT02_03860</name>
</gene>
<dbReference type="AlphaFoldDB" id="A0A2M6YTJ6"/>
<feature type="transmembrane region" description="Helical" evidence="8">
    <location>
        <begin position="137"/>
        <end position="155"/>
    </location>
</feature>
<evidence type="ECO:0000256" key="5">
    <source>
        <dbReference type="ARBA" id="ARBA00022692"/>
    </source>
</evidence>
<dbReference type="GO" id="GO:0005886">
    <property type="term" value="C:plasma membrane"/>
    <property type="evidence" value="ECO:0007669"/>
    <property type="project" value="UniProtKB-SubCell"/>
</dbReference>
<sequence length="425" mass="49740">MKKFLPIILLTIISAFLIFYRLTEIPKNLSFDEVEFTKLALSLSDKPYIAYSQLATGHSTLYFYILLVSLKTFGINTFALRLPAAIFGILSIIIFYLILEIIFKKDKILNTYYLILTTLIFLTSHWFLNFARFSFEATFLLFLELVSIFFLISFWRDKQSQNIFLLISGLFSGLSFLSYTPGRIFFLLPLSFLILQTLRTLKLYKLAYFLIPLIIIITPLTAYLVTNNDTRVDQQFFLKNKEMTINEKVNGLWKNISSTALMFNIKGDVNGRHNYPNKPALNPILGILFLIGLISITTNYKLFNHRSLDEDGRTTNYFFLFYFLISLFPALMTYPWENPNMLRTYTALPSVIYFIGNGIYYLGTIVQRLLLKSKWKYLILNTFYLILVLSCFYELRTYFKYQSTVFNQAFEIKLPLEKAIKVKNQ</sequence>
<evidence type="ECO:0000256" key="2">
    <source>
        <dbReference type="ARBA" id="ARBA00022475"/>
    </source>
</evidence>
<feature type="transmembrane region" description="Helical" evidence="8">
    <location>
        <begin position="284"/>
        <end position="303"/>
    </location>
</feature>
<dbReference type="PANTHER" id="PTHR33908">
    <property type="entry name" value="MANNOSYLTRANSFERASE YKCB-RELATED"/>
    <property type="match status" value="1"/>
</dbReference>
<organism evidence="10 11">
    <name type="scientific">Candidatus Roizmanbacteria bacterium CG07_land_8_20_14_0_80_34_15</name>
    <dbReference type="NCBI Taxonomy" id="1974849"/>
    <lineage>
        <taxon>Bacteria</taxon>
        <taxon>Candidatus Roizmaniibacteriota</taxon>
    </lineage>
</organism>
<dbReference type="GO" id="GO:0009103">
    <property type="term" value="P:lipopolysaccharide biosynthetic process"/>
    <property type="evidence" value="ECO:0007669"/>
    <property type="project" value="UniProtKB-ARBA"/>
</dbReference>
<evidence type="ECO:0000256" key="8">
    <source>
        <dbReference type="SAM" id="Phobius"/>
    </source>
</evidence>
<feature type="transmembrane region" description="Helical" evidence="8">
    <location>
        <begin position="48"/>
        <end position="66"/>
    </location>
</feature>
<dbReference type="InterPro" id="IPR050297">
    <property type="entry name" value="LipidA_mod_glycosyltrf_83"/>
</dbReference>
<evidence type="ECO:0000259" key="9">
    <source>
        <dbReference type="Pfam" id="PF13231"/>
    </source>
</evidence>
<evidence type="ECO:0000313" key="10">
    <source>
        <dbReference type="EMBL" id="PIU36850.1"/>
    </source>
</evidence>
<feature type="transmembrane region" description="Helical" evidence="8">
    <location>
        <begin position="162"/>
        <end position="178"/>
    </location>
</feature>
<evidence type="ECO:0000256" key="4">
    <source>
        <dbReference type="ARBA" id="ARBA00022679"/>
    </source>
</evidence>
<feature type="transmembrane region" description="Helical" evidence="8">
    <location>
        <begin position="111"/>
        <end position="131"/>
    </location>
</feature>
<dbReference type="Proteomes" id="UP000230184">
    <property type="component" value="Unassembled WGS sequence"/>
</dbReference>
<keyword evidence="2" id="KW-1003">Cell membrane</keyword>
<evidence type="ECO:0000256" key="1">
    <source>
        <dbReference type="ARBA" id="ARBA00004651"/>
    </source>
</evidence>
<comment type="caution">
    <text evidence="10">The sequence shown here is derived from an EMBL/GenBank/DDBJ whole genome shotgun (WGS) entry which is preliminary data.</text>
</comment>
<dbReference type="EMBL" id="PEWY01000113">
    <property type="protein sequence ID" value="PIU36850.1"/>
    <property type="molecule type" value="Genomic_DNA"/>
</dbReference>
<name>A0A2M6YTJ6_9BACT</name>
<keyword evidence="5 8" id="KW-0812">Transmembrane</keyword>
<proteinExistence type="predicted"/>
<reference evidence="11" key="1">
    <citation type="submission" date="2017-09" db="EMBL/GenBank/DDBJ databases">
        <title>Depth-based differentiation of microbial function through sediment-hosted aquifers and enrichment of novel symbionts in the deep terrestrial subsurface.</title>
        <authorList>
            <person name="Probst A.J."/>
            <person name="Ladd B."/>
            <person name="Jarett J.K."/>
            <person name="Geller-Mcgrath D.E."/>
            <person name="Sieber C.M.K."/>
            <person name="Emerson J.B."/>
            <person name="Anantharaman K."/>
            <person name="Thomas B.C."/>
            <person name="Malmstrom R."/>
            <person name="Stieglmeier M."/>
            <person name="Klingl A."/>
            <person name="Woyke T."/>
            <person name="Ryan C.M."/>
            <person name="Banfield J.F."/>
        </authorList>
    </citation>
    <scope>NUCLEOTIDE SEQUENCE [LARGE SCALE GENOMIC DNA]</scope>
</reference>
<evidence type="ECO:0000256" key="6">
    <source>
        <dbReference type="ARBA" id="ARBA00022989"/>
    </source>
</evidence>
<accession>A0A2M6YTJ6</accession>
<protein>
    <recommendedName>
        <fullName evidence="9">Glycosyltransferase RgtA/B/C/D-like domain-containing protein</fullName>
    </recommendedName>
</protein>
<keyword evidence="6 8" id="KW-1133">Transmembrane helix</keyword>
<dbReference type="PANTHER" id="PTHR33908:SF11">
    <property type="entry name" value="MEMBRANE PROTEIN"/>
    <property type="match status" value="1"/>
</dbReference>
<dbReference type="InterPro" id="IPR038731">
    <property type="entry name" value="RgtA/B/C-like"/>
</dbReference>
<evidence type="ECO:0000313" key="11">
    <source>
        <dbReference type="Proteomes" id="UP000230184"/>
    </source>
</evidence>
<dbReference type="Pfam" id="PF13231">
    <property type="entry name" value="PMT_2"/>
    <property type="match status" value="1"/>
</dbReference>
<dbReference type="GO" id="GO:0016763">
    <property type="term" value="F:pentosyltransferase activity"/>
    <property type="evidence" value="ECO:0007669"/>
    <property type="project" value="TreeGrafter"/>
</dbReference>
<feature type="transmembrane region" description="Helical" evidence="8">
    <location>
        <begin position="315"/>
        <end position="336"/>
    </location>
</feature>
<feature type="transmembrane region" description="Helical" evidence="8">
    <location>
        <begin position="375"/>
        <end position="395"/>
    </location>
</feature>
<feature type="transmembrane region" description="Helical" evidence="8">
    <location>
        <begin position="342"/>
        <end position="363"/>
    </location>
</feature>
<feature type="domain" description="Glycosyltransferase RgtA/B/C/D-like" evidence="9">
    <location>
        <begin position="58"/>
        <end position="217"/>
    </location>
</feature>
<keyword evidence="4" id="KW-0808">Transferase</keyword>
<feature type="transmembrane region" description="Helical" evidence="8">
    <location>
        <begin position="206"/>
        <end position="225"/>
    </location>
</feature>
<feature type="transmembrane region" description="Helical" evidence="8">
    <location>
        <begin position="78"/>
        <end position="99"/>
    </location>
</feature>
<evidence type="ECO:0000256" key="7">
    <source>
        <dbReference type="ARBA" id="ARBA00023136"/>
    </source>
</evidence>